<feature type="compositionally biased region" description="Basic residues" evidence="1">
    <location>
        <begin position="84"/>
        <end position="94"/>
    </location>
</feature>
<dbReference type="PANTHER" id="PTHR24637:SF388">
    <property type="entry name" value="NEMATODE CUTICLE COLLAGEN N-TERMINAL DOMAIN-CONTAINING PROTEIN"/>
    <property type="match status" value="1"/>
</dbReference>
<dbReference type="PANTHER" id="PTHR24637">
    <property type="entry name" value="COLLAGEN"/>
    <property type="match status" value="1"/>
</dbReference>
<evidence type="ECO:0000256" key="1">
    <source>
        <dbReference type="SAM" id="MobiDB-lite"/>
    </source>
</evidence>
<dbReference type="EMBL" id="VFNX01000001">
    <property type="protein sequence ID" value="TQK97702.1"/>
    <property type="molecule type" value="Genomic_DNA"/>
</dbReference>
<dbReference type="AlphaFoldDB" id="A0A542UF57"/>
<accession>A0A542UF57</accession>
<reference evidence="2 3" key="1">
    <citation type="submission" date="2019-06" db="EMBL/GenBank/DDBJ databases">
        <title>Sequencing the genomes of 1000 actinobacteria strains.</title>
        <authorList>
            <person name="Klenk H.-P."/>
        </authorList>
    </citation>
    <scope>NUCLEOTIDE SEQUENCE [LARGE SCALE GENOMIC DNA]</scope>
    <source>
        <strain evidence="2 3">DSM 41929</strain>
    </source>
</reference>
<evidence type="ECO:0000313" key="2">
    <source>
        <dbReference type="EMBL" id="TQK97702.1"/>
    </source>
</evidence>
<proteinExistence type="predicted"/>
<sequence>MNSVNEALRGPRRRLVLGALLTITFLAQAAAIVSHEQQIDGLQARRIALQASGIEHGSPGPRGPSGPPGPTGPSGKPGRDGRPGHRGRRGRNGRPGRPGRPGHVIIARPTPDEAD</sequence>
<feature type="region of interest" description="Disordered" evidence="1">
    <location>
        <begin position="50"/>
        <end position="115"/>
    </location>
</feature>
<name>A0A542UF57_9ACTN</name>
<keyword evidence="2" id="KW-0176">Collagen</keyword>
<feature type="compositionally biased region" description="Pro residues" evidence="1">
    <location>
        <begin position="61"/>
        <end position="71"/>
    </location>
</feature>
<dbReference type="Proteomes" id="UP000318103">
    <property type="component" value="Unassembled WGS sequence"/>
</dbReference>
<keyword evidence="3" id="KW-1185">Reference proteome</keyword>
<protein>
    <submittedName>
        <fullName evidence="2">Collagen triple helix repeat protein</fullName>
    </submittedName>
</protein>
<gene>
    <name evidence="2" type="ORF">FB563_2685</name>
</gene>
<comment type="caution">
    <text evidence="2">The sequence shown here is derived from an EMBL/GenBank/DDBJ whole genome shotgun (WGS) entry which is preliminary data.</text>
</comment>
<evidence type="ECO:0000313" key="3">
    <source>
        <dbReference type="Proteomes" id="UP000318103"/>
    </source>
</evidence>
<organism evidence="2 3">
    <name type="scientific">Streptomyces puniciscabiei</name>
    <dbReference type="NCBI Taxonomy" id="164348"/>
    <lineage>
        <taxon>Bacteria</taxon>
        <taxon>Bacillati</taxon>
        <taxon>Actinomycetota</taxon>
        <taxon>Actinomycetes</taxon>
        <taxon>Kitasatosporales</taxon>
        <taxon>Streptomycetaceae</taxon>
        <taxon>Streptomyces</taxon>
    </lineage>
</organism>
<dbReference type="InterPro" id="IPR008160">
    <property type="entry name" value="Collagen"/>
</dbReference>
<dbReference type="Pfam" id="PF01391">
    <property type="entry name" value="Collagen"/>
    <property type="match status" value="1"/>
</dbReference>